<comment type="similarity">
    <text evidence="1 5">Belongs to the purine/pyrimidine phosphoribosyltransferase family. PyrR subfamily.</text>
</comment>
<dbReference type="EMBL" id="FPIP01000009">
    <property type="protein sequence ID" value="SFW48425.1"/>
    <property type="molecule type" value="Genomic_DNA"/>
</dbReference>
<keyword evidence="5" id="KW-0694">RNA-binding</keyword>
<dbReference type="PANTHER" id="PTHR11608:SF0">
    <property type="entry name" value="BIFUNCTIONAL PROTEIN PYRR"/>
    <property type="match status" value="1"/>
</dbReference>
<dbReference type="HAMAP" id="MF_01219">
    <property type="entry name" value="PyrR"/>
    <property type="match status" value="1"/>
</dbReference>
<comment type="function">
    <text evidence="5">Also displays a weak uracil phosphoribosyltransferase activity which is not physiologically significant.</text>
</comment>
<proteinExistence type="inferred from homology"/>
<evidence type="ECO:0000256" key="2">
    <source>
        <dbReference type="ARBA" id="ARBA00022472"/>
    </source>
</evidence>
<sequence length="173" mass="19170">MEQKRIIMDDKAIARAIARISYEIIERNKGTEDLCVVGIFSRGVPLGKRIADKLSELEKNEVPFGALDITPYRDDSKHGGADERTDIPFDITDKNVVIVDDVIFTGRSSRAAIDALIKRGRPRSIQLAVLVDRGHRELPIRPDYVGKNLPTSHSEVVKVSAMEIDGSDGVAIY</sequence>
<evidence type="ECO:0000256" key="5">
    <source>
        <dbReference type="HAMAP-Rule" id="MF_01219"/>
    </source>
</evidence>
<dbReference type="RefSeq" id="WP_028514623.1">
    <property type="nucleotide sequence ID" value="NZ_CAMIZA010000096.1"/>
</dbReference>
<accession>A0A1K1PLR5</accession>
<dbReference type="Pfam" id="PF00156">
    <property type="entry name" value="Pribosyltran"/>
    <property type="match status" value="1"/>
</dbReference>
<comment type="catalytic activity">
    <reaction evidence="5">
        <text>UMP + diphosphate = 5-phospho-alpha-D-ribose 1-diphosphate + uracil</text>
        <dbReference type="Rhea" id="RHEA:13017"/>
        <dbReference type="ChEBI" id="CHEBI:17568"/>
        <dbReference type="ChEBI" id="CHEBI:33019"/>
        <dbReference type="ChEBI" id="CHEBI:57865"/>
        <dbReference type="ChEBI" id="CHEBI:58017"/>
        <dbReference type="EC" id="2.4.2.9"/>
    </reaction>
</comment>
<evidence type="ECO:0000259" key="6">
    <source>
        <dbReference type="Pfam" id="PF00156"/>
    </source>
</evidence>
<dbReference type="InterPro" id="IPR000836">
    <property type="entry name" value="PRTase_dom"/>
</dbReference>
<dbReference type="AlphaFoldDB" id="A0A1K1PLR5"/>
<dbReference type="NCBIfam" id="NF003548">
    <property type="entry name" value="PRK05205.1-4"/>
    <property type="match status" value="1"/>
</dbReference>
<dbReference type="Proteomes" id="UP000183461">
    <property type="component" value="Unassembled WGS sequence"/>
</dbReference>
<keyword evidence="5 7" id="KW-0328">Glycosyltransferase</keyword>
<protein>
    <recommendedName>
        <fullName evidence="5">Bifunctional protein PyrR</fullName>
    </recommendedName>
    <domain>
        <recommendedName>
            <fullName evidence="5">Pyrimidine operon regulatory protein</fullName>
        </recommendedName>
    </domain>
    <domain>
        <recommendedName>
            <fullName evidence="5">Uracil phosphoribosyltransferase</fullName>
            <shortName evidence="5">UPRTase</shortName>
            <ecNumber evidence="5">2.4.2.9</ecNumber>
        </recommendedName>
    </domain>
</protein>
<dbReference type="EC" id="2.4.2.9" evidence="5"/>
<dbReference type="GO" id="GO:0004845">
    <property type="term" value="F:uracil phosphoribosyltransferase activity"/>
    <property type="evidence" value="ECO:0007669"/>
    <property type="project" value="UniProtKB-UniRule"/>
</dbReference>
<evidence type="ECO:0000256" key="3">
    <source>
        <dbReference type="ARBA" id="ARBA00023015"/>
    </source>
</evidence>
<dbReference type="Gene3D" id="3.40.50.2020">
    <property type="match status" value="1"/>
</dbReference>
<dbReference type="InterPro" id="IPR029057">
    <property type="entry name" value="PRTase-like"/>
</dbReference>
<dbReference type="InterPro" id="IPR050137">
    <property type="entry name" value="PyrR_bifunctional"/>
</dbReference>
<keyword evidence="3 5" id="KW-0805">Transcription regulation</keyword>
<keyword evidence="4 5" id="KW-0804">Transcription</keyword>
<reference evidence="7 8" key="1">
    <citation type="submission" date="2016-11" db="EMBL/GenBank/DDBJ databases">
        <authorList>
            <person name="Jaros S."/>
            <person name="Januszkiewicz K."/>
            <person name="Wedrychowicz H."/>
        </authorList>
    </citation>
    <scope>NUCLEOTIDE SEQUENCE [LARGE SCALE GENOMIC DNA]</scope>
    <source>
        <strain evidence="7 8">YL228</strain>
    </source>
</reference>
<keyword evidence="5 7" id="KW-0808">Transferase</keyword>
<feature type="domain" description="Phosphoribosyltransferase" evidence="6">
    <location>
        <begin position="9"/>
        <end position="150"/>
    </location>
</feature>
<evidence type="ECO:0000256" key="4">
    <source>
        <dbReference type="ARBA" id="ARBA00023163"/>
    </source>
</evidence>
<evidence type="ECO:0000313" key="7">
    <source>
        <dbReference type="EMBL" id="SFW48425.1"/>
    </source>
</evidence>
<dbReference type="FunFam" id="3.40.50.2020:FF:000020">
    <property type="entry name" value="Bifunctional protein PyrR"/>
    <property type="match status" value="1"/>
</dbReference>
<feature type="short sequence motif" description="PRPP-binding" evidence="5">
    <location>
        <begin position="96"/>
        <end position="108"/>
    </location>
</feature>
<organism evidence="7 8">
    <name type="scientific">Ruminococcus flavefaciens</name>
    <dbReference type="NCBI Taxonomy" id="1265"/>
    <lineage>
        <taxon>Bacteria</taxon>
        <taxon>Bacillati</taxon>
        <taxon>Bacillota</taxon>
        <taxon>Clostridia</taxon>
        <taxon>Eubacteriales</taxon>
        <taxon>Oscillospiraceae</taxon>
        <taxon>Ruminococcus</taxon>
    </lineage>
</organism>
<comment type="function">
    <text evidence="5">Regulates transcriptional attenuation of the pyrimidine nucleotide (pyr) operon by binding in a uridine-dependent manner to specific sites on pyr mRNA. This disrupts an antiterminator hairpin in the RNA and favors formation of a downstream transcription terminator, leading to a reduced expression of downstream genes.</text>
</comment>
<comment type="subunit">
    <text evidence="5">Homodimer and homohexamer; in equilibrium.</text>
</comment>
<dbReference type="PANTHER" id="PTHR11608">
    <property type="entry name" value="BIFUNCTIONAL PROTEIN PYRR"/>
    <property type="match status" value="1"/>
</dbReference>
<dbReference type="InterPro" id="IPR023050">
    <property type="entry name" value="PyrR"/>
</dbReference>
<dbReference type="GO" id="GO:0006353">
    <property type="term" value="P:DNA-templated transcription termination"/>
    <property type="evidence" value="ECO:0007669"/>
    <property type="project" value="UniProtKB-UniRule"/>
</dbReference>
<evidence type="ECO:0000256" key="1">
    <source>
        <dbReference type="ARBA" id="ARBA00005565"/>
    </source>
</evidence>
<gene>
    <name evidence="5" type="primary">pyrR</name>
    <name evidence="7" type="ORF">SAMN02910280_2852</name>
</gene>
<dbReference type="SUPFAM" id="SSF53271">
    <property type="entry name" value="PRTase-like"/>
    <property type="match status" value="1"/>
</dbReference>
<name>A0A1K1PLR5_RUMFL</name>
<dbReference type="NCBIfam" id="NF003549">
    <property type="entry name" value="PRK05205.1-5"/>
    <property type="match status" value="1"/>
</dbReference>
<dbReference type="CDD" id="cd06223">
    <property type="entry name" value="PRTases_typeI"/>
    <property type="match status" value="1"/>
</dbReference>
<keyword evidence="2 5" id="KW-0806">Transcription termination</keyword>
<evidence type="ECO:0000313" key="8">
    <source>
        <dbReference type="Proteomes" id="UP000183461"/>
    </source>
</evidence>
<dbReference type="GO" id="GO:0003723">
    <property type="term" value="F:RNA binding"/>
    <property type="evidence" value="ECO:0007669"/>
    <property type="project" value="UniProtKB-UniRule"/>
</dbReference>